<evidence type="ECO:0000256" key="7">
    <source>
        <dbReference type="ARBA" id="ARBA00023069"/>
    </source>
</evidence>
<protein>
    <recommendedName>
        <fullName evidence="4">Dynein regulatory complex protein 10</fullName>
    </recommendedName>
    <alternativeName>
        <fullName evidence="10">IQ domain-containing protein D</fullName>
    </alternativeName>
</protein>
<keyword evidence="6" id="KW-0282">Flagellum</keyword>
<comment type="subunit">
    <text evidence="11">Component of the nexin-dynein regulatory complex (N-DRC). Interacts with CFAP52.</text>
</comment>
<keyword evidence="7" id="KW-0969">Cilium</keyword>
<evidence type="ECO:0000256" key="1">
    <source>
        <dbReference type="ARBA" id="ARBA00003029"/>
    </source>
</evidence>
<dbReference type="PROSITE" id="PS50096">
    <property type="entry name" value="IQ"/>
    <property type="match status" value="1"/>
</dbReference>
<evidence type="ECO:0000256" key="10">
    <source>
        <dbReference type="ARBA" id="ARBA00032180"/>
    </source>
</evidence>
<dbReference type="PANTHER" id="PTHR31598:SF1">
    <property type="entry name" value="DYNEIN REGULATORY COMPLEX PROTEIN 10"/>
    <property type="match status" value="1"/>
</dbReference>
<evidence type="ECO:0000256" key="9">
    <source>
        <dbReference type="ARBA" id="ARBA00023273"/>
    </source>
</evidence>
<feature type="compositionally biased region" description="Low complexity" evidence="13">
    <location>
        <begin position="41"/>
        <end position="70"/>
    </location>
</feature>
<evidence type="ECO:0000256" key="5">
    <source>
        <dbReference type="ARBA" id="ARBA00022490"/>
    </source>
</evidence>
<sequence>MISWVGGEQTEAEDGEDDHEEEQEEEDVNEWRKRLKNLTQTSSRSGGTAGASDSDSSMSSVPVRSSIRSPFMDSEASTAPPVAQTAPVDPPNKPTVIKIAAASRKKLVSPEAQRILSVLDECVRKTDLLSLIPCKIEYPEIVSRELGDAALTTLREHLRLSEKFNRMPDARARKANAIANAVQDSLRNFLRQVRHQEMETVKEVLQAAGPIFENDQKAVLELGAGLRELRHVLIERLMTMPREERERKRLEQEVRERQQRNVELLYTLEQQVREATEHRDKVISKKDEEIRRLRESLQQMERMWEEFVLQVQKKAEQQHQSDLKNSEMKCLGLREEATQLRAQLDLLTKQHRETEMALRKKNNKLETEIENWIQKYDMEMEEKQVKMERLTQAYEQEQAELRELQEHLADLGLEYSQIMEIRRQERERREEEERERQVKSDATVIIQAYWRGWKVRKAMKSKAKKKPSKKGKGKKKK</sequence>
<comment type="caution">
    <text evidence="14">The sequence shown here is derived from an EMBL/GenBank/DDBJ whole genome shotgun (WGS) entry which is preliminary data.</text>
</comment>
<comment type="subcellular location">
    <subcellularLocation>
        <location evidence="2">Cytoplasm</location>
        <location evidence="2">Cytoskeleton</location>
        <location evidence="2">Flagellum axoneme</location>
    </subcellularLocation>
</comment>
<keyword evidence="9" id="KW-0966">Cell projection</keyword>
<proteinExistence type="inferred from homology"/>
<feature type="region of interest" description="Disordered" evidence="13">
    <location>
        <begin position="456"/>
        <end position="477"/>
    </location>
</feature>
<feature type="coiled-coil region" evidence="12">
    <location>
        <begin position="240"/>
        <end position="442"/>
    </location>
</feature>
<dbReference type="Pfam" id="PF00612">
    <property type="entry name" value="IQ"/>
    <property type="match status" value="1"/>
</dbReference>
<dbReference type="Proteomes" id="UP000319801">
    <property type="component" value="Unassembled WGS sequence"/>
</dbReference>
<accession>A0A556V1V9</accession>
<evidence type="ECO:0000256" key="11">
    <source>
        <dbReference type="ARBA" id="ARBA00046836"/>
    </source>
</evidence>
<gene>
    <name evidence="14" type="ORF">Baya_11845</name>
</gene>
<evidence type="ECO:0000256" key="4">
    <source>
        <dbReference type="ARBA" id="ARBA00021752"/>
    </source>
</evidence>
<evidence type="ECO:0000256" key="2">
    <source>
        <dbReference type="ARBA" id="ARBA00004611"/>
    </source>
</evidence>
<evidence type="ECO:0000256" key="13">
    <source>
        <dbReference type="SAM" id="MobiDB-lite"/>
    </source>
</evidence>
<evidence type="ECO:0000256" key="8">
    <source>
        <dbReference type="ARBA" id="ARBA00023212"/>
    </source>
</evidence>
<dbReference type="InterPro" id="IPR000048">
    <property type="entry name" value="IQ_motif_EF-hand-BS"/>
</dbReference>
<dbReference type="AlphaFoldDB" id="A0A556V1V9"/>
<dbReference type="InterPro" id="IPR042815">
    <property type="entry name" value="DRC10"/>
</dbReference>
<evidence type="ECO:0000256" key="6">
    <source>
        <dbReference type="ARBA" id="ARBA00022846"/>
    </source>
</evidence>
<evidence type="ECO:0000313" key="15">
    <source>
        <dbReference type="Proteomes" id="UP000319801"/>
    </source>
</evidence>
<reference evidence="14 15" key="1">
    <citation type="journal article" date="2019" name="Genome Biol. Evol.">
        <title>Whole-Genome Sequencing of the Giant Devil Catfish, Bagarius yarrelli.</title>
        <authorList>
            <person name="Jiang W."/>
            <person name="Lv Y."/>
            <person name="Cheng L."/>
            <person name="Yang K."/>
            <person name="Chao B."/>
            <person name="Wang X."/>
            <person name="Li Y."/>
            <person name="Pan X."/>
            <person name="You X."/>
            <person name="Zhang Y."/>
            <person name="Yang J."/>
            <person name="Li J."/>
            <person name="Zhang X."/>
            <person name="Liu S."/>
            <person name="Sun C."/>
            <person name="Yang J."/>
            <person name="Shi Q."/>
        </authorList>
    </citation>
    <scope>NUCLEOTIDE SEQUENCE [LARGE SCALE GENOMIC DNA]</scope>
    <source>
        <strain evidence="14">JWS20170419001</strain>
        <tissue evidence="14">Muscle</tissue>
    </source>
</reference>
<dbReference type="OrthoDB" id="536093at2759"/>
<keyword evidence="12" id="KW-0175">Coiled coil</keyword>
<feature type="region of interest" description="Disordered" evidence="13">
    <location>
        <begin position="1"/>
        <end position="92"/>
    </location>
</feature>
<dbReference type="EMBL" id="VCAZ01000096">
    <property type="protein sequence ID" value="TSR75251.1"/>
    <property type="molecule type" value="Genomic_DNA"/>
</dbReference>
<keyword evidence="5" id="KW-0963">Cytoplasm</keyword>
<organism evidence="14 15">
    <name type="scientific">Bagarius yarrelli</name>
    <name type="common">Goonch</name>
    <name type="synonym">Bagrus yarrelli</name>
    <dbReference type="NCBI Taxonomy" id="175774"/>
    <lineage>
        <taxon>Eukaryota</taxon>
        <taxon>Metazoa</taxon>
        <taxon>Chordata</taxon>
        <taxon>Craniata</taxon>
        <taxon>Vertebrata</taxon>
        <taxon>Euteleostomi</taxon>
        <taxon>Actinopterygii</taxon>
        <taxon>Neopterygii</taxon>
        <taxon>Teleostei</taxon>
        <taxon>Ostariophysi</taxon>
        <taxon>Siluriformes</taxon>
        <taxon>Sisoridae</taxon>
        <taxon>Sisorinae</taxon>
        <taxon>Bagarius</taxon>
    </lineage>
</organism>
<evidence type="ECO:0000313" key="14">
    <source>
        <dbReference type="EMBL" id="TSR75251.1"/>
    </source>
</evidence>
<name>A0A556V1V9_BAGYA</name>
<comment type="similarity">
    <text evidence="3">Belongs to the DRC10 family.</text>
</comment>
<dbReference type="PANTHER" id="PTHR31598">
    <property type="entry name" value="IQ DOMAIN-CONTAINING PROTEIN D"/>
    <property type="match status" value="1"/>
</dbReference>
<comment type="function">
    <text evidence="1">Component of the nexin-dynein regulatory complex (N-DRC), a key regulator of ciliary/flagellar motility which maintains the alignment and integrity of the distal axoneme and regulates microtubule sliding in motile axonemes.</text>
</comment>
<keyword evidence="15" id="KW-1185">Reference proteome</keyword>
<evidence type="ECO:0000256" key="12">
    <source>
        <dbReference type="SAM" id="Coils"/>
    </source>
</evidence>
<dbReference type="SMART" id="SM00015">
    <property type="entry name" value="IQ"/>
    <property type="match status" value="1"/>
</dbReference>
<keyword evidence="8" id="KW-0206">Cytoskeleton</keyword>
<feature type="compositionally biased region" description="Acidic residues" evidence="13">
    <location>
        <begin position="10"/>
        <end position="28"/>
    </location>
</feature>
<evidence type="ECO:0000256" key="3">
    <source>
        <dbReference type="ARBA" id="ARBA00009071"/>
    </source>
</evidence>